<evidence type="ECO:0000256" key="2">
    <source>
        <dbReference type="ARBA" id="ARBA00009520"/>
    </source>
</evidence>
<reference evidence="6 7" key="1">
    <citation type="journal article" date="2006" name="Science">
        <title>Phytophthora genome sequences uncover evolutionary origins and mechanisms of pathogenesis.</title>
        <authorList>
            <person name="Tyler B.M."/>
            <person name="Tripathy S."/>
            <person name="Zhang X."/>
            <person name="Dehal P."/>
            <person name="Jiang R.H."/>
            <person name="Aerts A."/>
            <person name="Arredondo F.D."/>
            <person name="Baxter L."/>
            <person name="Bensasson D."/>
            <person name="Beynon J.L."/>
            <person name="Chapman J."/>
            <person name="Damasceno C.M."/>
            <person name="Dorrance A.E."/>
            <person name="Dou D."/>
            <person name="Dickerman A.W."/>
            <person name="Dubchak I.L."/>
            <person name="Garbelotto M."/>
            <person name="Gijzen M."/>
            <person name="Gordon S.G."/>
            <person name="Govers F."/>
            <person name="Grunwald N.J."/>
            <person name="Huang W."/>
            <person name="Ivors K.L."/>
            <person name="Jones R.W."/>
            <person name="Kamoun S."/>
            <person name="Krampis K."/>
            <person name="Lamour K.H."/>
            <person name="Lee M.K."/>
            <person name="McDonald W.H."/>
            <person name="Medina M."/>
            <person name="Meijer H.J."/>
            <person name="Nordberg E.K."/>
            <person name="Maclean D.J."/>
            <person name="Ospina-Giraldo M.D."/>
            <person name="Morris P.F."/>
            <person name="Phuntumart V."/>
            <person name="Putnam N.H."/>
            <person name="Rash S."/>
            <person name="Rose J.K."/>
            <person name="Sakihama Y."/>
            <person name="Salamov A.A."/>
            <person name="Savidor A."/>
            <person name="Scheuring C.F."/>
            <person name="Smith B.M."/>
            <person name="Sobral B.W."/>
            <person name="Terry A."/>
            <person name="Torto-Alalibo T.A."/>
            <person name="Win J."/>
            <person name="Xu Z."/>
            <person name="Zhang H."/>
            <person name="Grigoriev I.V."/>
            <person name="Rokhsar D.S."/>
            <person name="Boore J.L."/>
        </authorList>
    </citation>
    <scope>NUCLEOTIDE SEQUENCE [LARGE SCALE GENOMIC DNA]</scope>
    <source>
        <strain evidence="6 7">P6497</strain>
    </source>
</reference>
<evidence type="ECO:0000256" key="1">
    <source>
        <dbReference type="ARBA" id="ARBA00004613"/>
    </source>
</evidence>
<dbReference type="PANTHER" id="PTHR33657:SF8">
    <property type="entry name" value="DOMAIN PROTEIN, PUTATIVE (AFU_ORTHOLOGUE AFUA_5G00600)-RELATED"/>
    <property type="match status" value="1"/>
</dbReference>
<dbReference type="Proteomes" id="UP000002640">
    <property type="component" value="Unassembled WGS sequence"/>
</dbReference>
<evidence type="ECO:0000256" key="4">
    <source>
        <dbReference type="ARBA" id="ARBA00023026"/>
    </source>
</evidence>
<dbReference type="SMR" id="G4ZUG4"/>
<organism evidence="6 7">
    <name type="scientific">Phytophthora sojae (strain P6497)</name>
    <name type="common">Soybean stem and root rot agent</name>
    <name type="synonym">Phytophthora megasperma f. sp. glycines</name>
    <dbReference type="NCBI Taxonomy" id="1094619"/>
    <lineage>
        <taxon>Eukaryota</taxon>
        <taxon>Sar</taxon>
        <taxon>Stramenopiles</taxon>
        <taxon>Oomycota</taxon>
        <taxon>Peronosporomycetes</taxon>
        <taxon>Peronosporales</taxon>
        <taxon>Peronosporaceae</taxon>
        <taxon>Phytophthora</taxon>
    </lineage>
</organism>
<feature type="chain" id="PRO_5003472592" evidence="5">
    <location>
        <begin position="20"/>
        <end position="264"/>
    </location>
</feature>
<dbReference type="GeneID" id="20637601"/>
<keyword evidence="5" id="KW-0732">Signal</keyword>
<gene>
    <name evidence="6" type="ORF">PHYSODRAFT_246397</name>
</gene>
<evidence type="ECO:0000313" key="7">
    <source>
        <dbReference type="Proteomes" id="UP000002640"/>
    </source>
</evidence>
<feature type="signal peptide" evidence="5">
    <location>
        <begin position="1"/>
        <end position="19"/>
    </location>
</feature>
<dbReference type="InParanoid" id="G4ZUG4"/>
<dbReference type="PIRSF" id="PIRSF029958">
    <property type="entry name" value="Necrosis-inducing_protein"/>
    <property type="match status" value="1"/>
</dbReference>
<comment type="subcellular location">
    <subcellularLocation>
        <location evidence="1">Secreted</location>
    </subcellularLocation>
</comment>
<accession>G4ZUG4</accession>
<dbReference type="GO" id="GO:0005576">
    <property type="term" value="C:extracellular region"/>
    <property type="evidence" value="ECO:0007669"/>
    <property type="project" value="UniProtKB-SubCell"/>
</dbReference>
<dbReference type="AlphaFoldDB" id="G4ZUG4"/>
<dbReference type="PANTHER" id="PTHR33657">
    <property type="entry name" value="DOMAIN PROTEIN, PUTATIVE (AFU_ORTHOLOGUE AFUA_5G00600)-RELATED"/>
    <property type="match status" value="1"/>
</dbReference>
<comment type="similarity">
    <text evidence="2">Belongs to the Necrosis inducing protein (NPP1) family.</text>
</comment>
<sequence length="264" mass="29383">MKLGLPFAIALSALVAAQAAVIDYDKVQPFPELEPKTISEKAAIKYKPSLAIKDGCRSYAAVNAAGDTSGGMDPMAPDGGTVEKNPYGHGCRGSVLGSQVYSRSGWYRDVWAIMYAWYFPRDISWDEASYPPVRHDWINTIVWLNNPALENPSLLGVSASREDAEYVAYPPTVKEFMNGTHPKMEYFMGFYVGGYHTIDVSLEAGDFQDLVHWSQLTDQARKALETADFGVVTPVPFNDVNFEKNLERGWYQNDTILEHKIGIV</sequence>
<name>G4ZUG4_PHYSP</name>
<dbReference type="RefSeq" id="XP_009530867.1">
    <property type="nucleotide sequence ID" value="XM_009532572.1"/>
</dbReference>
<evidence type="ECO:0000256" key="5">
    <source>
        <dbReference type="SAM" id="SignalP"/>
    </source>
</evidence>
<evidence type="ECO:0000313" key="6">
    <source>
        <dbReference type="EMBL" id="EGZ13438.1"/>
    </source>
</evidence>
<keyword evidence="4" id="KW-0843">Virulence</keyword>
<dbReference type="InterPro" id="IPR008701">
    <property type="entry name" value="NPP1"/>
</dbReference>
<evidence type="ECO:0000256" key="3">
    <source>
        <dbReference type="ARBA" id="ARBA00022525"/>
    </source>
</evidence>
<proteinExistence type="inferred from homology"/>
<dbReference type="EMBL" id="JH159156">
    <property type="protein sequence ID" value="EGZ13438.1"/>
    <property type="molecule type" value="Genomic_DNA"/>
</dbReference>
<dbReference type="KEGG" id="psoj:PHYSODRAFT_246397"/>
<keyword evidence="7" id="KW-1185">Reference proteome</keyword>
<protein>
    <submittedName>
        <fullName evidence="6">Necrosis inducing-like protein NPP1 type</fullName>
    </submittedName>
</protein>
<dbReference type="Pfam" id="PF05630">
    <property type="entry name" value="NPP1"/>
    <property type="match status" value="1"/>
</dbReference>
<keyword evidence="3" id="KW-0964">Secreted</keyword>